<reference evidence="2 3" key="1">
    <citation type="submission" date="2014-02" db="EMBL/GenBank/DDBJ databases">
        <title>The genome sequence of Colletotrichum nymphaeae SA-01.</title>
        <authorList>
            <person name="Baroncelli R."/>
            <person name="Thon M.R."/>
        </authorList>
    </citation>
    <scope>NUCLEOTIDE SEQUENCE [LARGE SCALE GENOMIC DNA]</scope>
    <source>
        <strain evidence="2 3">SA-01</strain>
    </source>
</reference>
<feature type="region of interest" description="Disordered" evidence="1">
    <location>
        <begin position="270"/>
        <end position="298"/>
    </location>
</feature>
<gene>
    <name evidence="2" type="ORF">CNYM01_09985</name>
</gene>
<evidence type="ECO:0000313" key="3">
    <source>
        <dbReference type="Proteomes" id="UP000070054"/>
    </source>
</evidence>
<comment type="caution">
    <text evidence="2">The sequence shown here is derived from an EMBL/GenBank/DDBJ whole genome shotgun (WGS) entry which is preliminary data.</text>
</comment>
<name>A0A135SWZ9_9PEZI</name>
<dbReference type="EMBL" id="JEMN01001316">
    <property type="protein sequence ID" value="KXH40439.1"/>
    <property type="molecule type" value="Genomic_DNA"/>
</dbReference>
<protein>
    <submittedName>
        <fullName evidence="2">Uncharacterized protein</fullName>
    </submittedName>
</protein>
<dbReference type="OrthoDB" id="5429716at2759"/>
<organism evidence="2 3">
    <name type="scientific">Colletotrichum nymphaeae SA-01</name>
    <dbReference type="NCBI Taxonomy" id="1460502"/>
    <lineage>
        <taxon>Eukaryota</taxon>
        <taxon>Fungi</taxon>
        <taxon>Dikarya</taxon>
        <taxon>Ascomycota</taxon>
        <taxon>Pezizomycotina</taxon>
        <taxon>Sordariomycetes</taxon>
        <taxon>Hypocreomycetidae</taxon>
        <taxon>Glomerellales</taxon>
        <taxon>Glomerellaceae</taxon>
        <taxon>Colletotrichum</taxon>
        <taxon>Colletotrichum acutatum species complex</taxon>
    </lineage>
</organism>
<feature type="compositionally biased region" description="Low complexity" evidence="1">
    <location>
        <begin position="273"/>
        <end position="293"/>
    </location>
</feature>
<dbReference type="AlphaFoldDB" id="A0A135SWZ9"/>
<keyword evidence="3" id="KW-1185">Reference proteome</keyword>
<accession>A0A135SWZ9</accession>
<sequence length="326" mass="34119">MPTPTLSGTTLLNLGPLTTIWTAPASCATSTPTPALARKFDPGVAYWQQTCEVDRDPYDDCIPSGDAMNSEYHSRRTSTERFLFHFSPGSQCPSGWVTAGYGIRDETSSHSLSGVFADPTLTFDAGTTTSIASEINPTFELRADLFMSAMEPSETVIACCPSWERSDDAFFSLSGYTAGLYGNCYSSTAREAYAASTGCKLYNVNDVEVVDRTFTFHGRVVTGSSISIEGSVVSLQPKTVTIEAKDSTSYVGALITPAITLVNRGSSGDVVQTSAAGSGETSSTGPTETPSSGVPSKAAGSSMVNGVMMAVWGVAVMAGAALMVPL</sequence>
<evidence type="ECO:0000313" key="2">
    <source>
        <dbReference type="EMBL" id="KXH40439.1"/>
    </source>
</evidence>
<evidence type="ECO:0000256" key="1">
    <source>
        <dbReference type="SAM" id="MobiDB-lite"/>
    </source>
</evidence>
<dbReference type="Proteomes" id="UP000070054">
    <property type="component" value="Unassembled WGS sequence"/>
</dbReference>
<proteinExistence type="predicted"/>